<sequence length="134" mass="15486">MHVLPERIKSLRNVKGQSQKELGQALGKSREAISKYELGEREPDPDALVLFSKHFNVSSDYMLGITDHIENKAFGKRKPYSPELYAFEKYLKNQDFIPYLQLAVSMKDSHLDINSFKNPINKLIKQGKKQKHPK</sequence>
<name>U4R0P9_9FIRM</name>
<dbReference type="STRING" id="1330534.L323_12805"/>
<comment type="caution">
    <text evidence="3">The sequence shown here is derived from an EMBL/GenBank/DDBJ whole genome shotgun (WGS) entry which is preliminary data.</text>
</comment>
<dbReference type="PANTHER" id="PTHR46558">
    <property type="entry name" value="TRACRIPTIONAL REGULATORY PROTEIN-RELATED-RELATED"/>
    <property type="match status" value="1"/>
</dbReference>
<dbReference type="PANTHER" id="PTHR46558:SF11">
    <property type="entry name" value="HTH-TYPE TRANSCRIPTIONAL REGULATOR XRE"/>
    <property type="match status" value="1"/>
</dbReference>
<dbReference type="AlphaFoldDB" id="U4R0P9"/>
<keyword evidence="1" id="KW-0238">DNA-binding</keyword>
<evidence type="ECO:0000259" key="2">
    <source>
        <dbReference type="PROSITE" id="PS50943"/>
    </source>
</evidence>
<accession>U4R0P9</accession>
<dbReference type="PATRIC" id="fig|1330534.3.peg.2537"/>
<dbReference type="SMART" id="SM00530">
    <property type="entry name" value="HTH_XRE"/>
    <property type="match status" value="1"/>
</dbReference>
<dbReference type="InterPro" id="IPR010982">
    <property type="entry name" value="Lambda_DNA-bd_dom_sf"/>
</dbReference>
<dbReference type="Pfam" id="PF01381">
    <property type="entry name" value="HTH_3"/>
    <property type="match status" value="1"/>
</dbReference>
<dbReference type="Proteomes" id="UP000016860">
    <property type="component" value="Unassembled WGS sequence"/>
</dbReference>
<dbReference type="RefSeq" id="WP_020816035.1">
    <property type="nucleotide sequence ID" value="NZ_ATAY01000063.1"/>
</dbReference>
<dbReference type="Gene3D" id="1.10.260.40">
    <property type="entry name" value="lambda repressor-like DNA-binding domains"/>
    <property type="match status" value="1"/>
</dbReference>
<dbReference type="EMBL" id="ATAY01000063">
    <property type="protein sequence ID" value="EPR10333.1"/>
    <property type="molecule type" value="Genomic_DNA"/>
</dbReference>
<organism evidence="3 4">
    <name type="scientific">Ruminiclostridium papyrosolvens C7</name>
    <dbReference type="NCBI Taxonomy" id="1330534"/>
    <lineage>
        <taxon>Bacteria</taxon>
        <taxon>Bacillati</taxon>
        <taxon>Bacillota</taxon>
        <taxon>Clostridia</taxon>
        <taxon>Eubacteriales</taxon>
        <taxon>Oscillospiraceae</taxon>
        <taxon>Ruminiclostridium</taxon>
    </lineage>
</organism>
<evidence type="ECO:0000313" key="3">
    <source>
        <dbReference type="EMBL" id="EPR10333.1"/>
    </source>
</evidence>
<feature type="domain" description="HTH cro/C1-type" evidence="2">
    <location>
        <begin position="8"/>
        <end position="62"/>
    </location>
</feature>
<dbReference type="InterPro" id="IPR001387">
    <property type="entry name" value="Cro/C1-type_HTH"/>
</dbReference>
<dbReference type="SUPFAM" id="SSF47413">
    <property type="entry name" value="lambda repressor-like DNA-binding domains"/>
    <property type="match status" value="1"/>
</dbReference>
<evidence type="ECO:0000313" key="4">
    <source>
        <dbReference type="Proteomes" id="UP000016860"/>
    </source>
</evidence>
<proteinExistence type="predicted"/>
<dbReference type="GO" id="GO:0003677">
    <property type="term" value="F:DNA binding"/>
    <property type="evidence" value="ECO:0007669"/>
    <property type="project" value="UniProtKB-KW"/>
</dbReference>
<protein>
    <submittedName>
        <fullName evidence="3">XRE family transcriptional regulator</fullName>
    </submittedName>
</protein>
<dbReference type="OrthoDB" id="1766270at2"/>
<gene>
    <name evidence="3" type="ORF">L323_12805</name>
</gene>
<dbReference type="CDD" id="cd00093">
    <property type="entry name" value="HTH_XRE"/>
    <property type="match status" value="1"/>
</dbReference>
<reference evidence="3 4" key="1">
    <citation type="journal article" date="2013" name="Genome Announc.">
        <title>Draft Genome Sequence of the Cellulolytic Bacterium Clostridium papyrosolvens C7 (ATCC 700395).</title>
        <authorList>
            <person name="Zepeda V."/>
            <person name="Dassa B."/>
            <person name="Borovok I."/>
            <person name="Lamed R."/>
            <person name="Bayer E.A."/>
            <person name="Cate J.H."/>
        </authorList>
    </citation>
    <scope>NUCLEOTIDE SEQUENCE [LARGE SCALE GENOMIC DNA]</scope>
    <source>
        <strain evidence="3 4">C7</strain>
    </source>
</reference>
<dbReference type="PROSITE" id="PS50943">
    <property type="entry name" value="HTH_CROC1"/>
    <property type="match status" value="1"/>
</dbReference>
<evidence type="ECO:0000256" key="1">
    <source>
        <dbReference type="ARBA" id="ARBA00023125"/>
    </source>
</evidence>